<dbReference type="Pfam" id="PF06114">
    <property type="entry name" value="Peptidase_M78"/>
    <property type="match status" value="1"/>
</dbReference>
<comment type="similarity">
    <text evidence="1">Belongs to the short-chain fatty acyl-CoA assimilation regulator (ScfR) family.</text>
</comment>
<dbReference type="InterPro" id="IPR010359">
    <property type="entry name" value="IrrE_HExxH"/>
</dbReference>
<dbReference type="Gene3D" id="1.10.10.2910">
    <property type="match status" value="1"/>
</dbReference>
<evidence type="ECO:0000259" key="2">
    <source>
        <dbReference type="Pfam" id="PF06114"/>
    </source>
</evidence>
<accession>A0A0M2KI50</accession>
<evidence type="ECO:0000313" key="3">
    <source>
        <dbReference type="EMBL" id="KKF36982.1"/>
    </source>
</evidence>
<dbReference type="EMBL" id="JXNU01000003">
    <property type="protein sequence ID" value="KKF36982.1"/>
    <property type="molecule type" value="Genomic_DNA"/>
</dbReference>
<dbReference type="InterPro" id="IPR052345">
    <property type="entry name" value="Rad_response_metalloprotease"/>
</dbReference>
<dbReference type="PANTHER" id="PTHR43236">
    <property type="entry name" value="ANTITOXIN HIGA1"/>
    <property type="match status" value="1"/>
</dbReference>
<dbReference type="AlphaFoldDB" id="A0A0M2KI50"/>
<name>A0A0M2KI50_9GAMM</name>
<comment type="caution">
    <text evidence="3">The sequence shown here is derived from an EMBL/GenBank/DDBJ whole genome shotgun (WGS) entry which is preliminary data.</text>
</comment>
<protein>
    <recommendedName>
        <fullName evidence="2">IrrE N-terminal-like domain-containing protein</fullName>
    </recommendedName>
</protein>
<dbReference type="InterPro" id="IPR010982">
    <property type="entry name" value="Lambda_DNA-bd_dom_sf"/>
</dbReference>
<sequence>MPQAFINRKMLTWARERANLSINYVALKMKKKPDLIENWEADSHPISFAEAQRFADITHVPFGCLYLDKPLEETLPIPDRRTVGSREIDVSLELRDTLNDVMLKIEWYKEYSVESGLDEVDLIGKYNKNTSFNILVNELRSRLDVDIPPKSGKWEEFLSKLIKEVEKNGILVMKNGVVKNNTHRPISVDDFRGFCVADDRAPVIFINNNDAKSAQLFTLIHELAHLMIGESAIVDLNHNSKNREEELCNAVAAEYLVPENIIRIKWIDDEIWEDNIYSLANFFRVSRWVIARRALTLGFIKESEYVSYVSRINDKPQGGRGVYPRTQKARVSETFARAVVTQALEGRLLLRDAQRLTGIRPSKLNEFAQKELGL</sequence>
<dbReference type="GO" id="GO:0003677">
    <property type="term" value="F:DNA binding"/>
    <property type="evidence" value="ECO:0007669"/>
    <property type="project" value="InterPro"/>
</dbReference>
<evidence type="ECO:0000256" key="1">
    <source>
        <dbReference type="ARBA" id="ARBA00007227"/>
    </source>
</evidence>
<evidence type="ECO:0000313" key="4">
    <source>
        <dbReference type="Proteomes" id="UP000033924"/>
    </source>
</evidence>
<dbReference type="STRING" id="65700.SY86_18605"/>
<dbReference type="CDD" id="cd00093">
    <property type="entry name" value="HTH_XRE"/>
    <property type="match status" value="1"/>
</dbReference>
<organism evidence="3 4">
    <name type="scientific">Erwinia tracheiphila</name>
    <dbReference type="NCBI Taxonomy" id="65700"/>
    <lineage>
        <taxon>Bacteria</taxon>
        <taxon>Pseudomonadati</taxon>
        <taxon>Pseudomonadota</taxon>
        <taxon>Gammaproteobacteria</taxon>
        <taxon>Enterobacterales</taxon>
        <taxon>Erwiniaceae</taxon>
        <taxon>Erwinia</taxon>
    </lineage>
</organism>
<keyword evidence="4" id="KW-1185">Reference proteome</keyword>
<feature type="domain" description="IrrE N-terminal-like" evidence="2">
    <location>
        <begin position="190"/>
        <end position="294"/>
    </location>
</feature>
<gene>
    <name evidence="3" type="ORF">SY86_18605</name>
</gene>
<dbReference type="Proteomes" id="UP000033924">
    <property type="component" value="Unassembled WGS sequence"/>
</dbReference>
<reference evidence="3 4" key="1">
    <citation type="submission" date="2015-01" db="EMBL/GenBank/DDBJ databases">
        <title>Erwinia tracheiphila.</title>
        <authorList>
            <person name="Shapiro L.R."/>
        </authorList>
    </citation>
    <scope>NUCLEOTIDE SEQUENCE [LARGE SCALE GENOMIC DNA]</scope>
    <source>
        <strain evidence="3 4">BuffGH</strain>
    </source>
</reference>
<dbReference type="SUPFAM" id="SSF47413">
    <property type="entry name" value="lambda repressor-like DNA-binding domains"/>
    <property type="match status" value="1"/>
</dbReference>
<dbReference type="PANTHER" id="PTHR43236:SF2">
    <property type="entry name" value="BLL0069 PROTEIN"/>
    <property type="match status" value="1"/>
</dbReference>
<dbReference type="RefSeq" id="WP_040465590.1">
    <property type="nucleotide sequence ID" value="NZ_CP089932.1"/>
</dbReference>
<dbReference type="PATRIC" id="fig|65700.7.peg.4631"/>
<dbReference type="InterPro" id="IPR001387">
    <property type="entry name" value="Cro/C1-type_HTH"/>
</dbReference>
<proteinExistence type="inferred from homology"/>